<organism evidence="2 3">
    <name type="scientific">Hymenobacter nivis</name>
    <dbReference type="NCBI Taxonomy" id="1850093"/>
    <lineage>
        <taxon>Bacteria</taxon>
        <taxon>Pseudomonadati</taxon>
        <taxon>Bacteroidota</taxon>
        <taxon>Cytophagia</taxon>
        <taxon>Cytophagales</taxon>
        <taxon>Hymenobacteraceae</taxon>
        <taxon>Hymenobacter</taxon>
    </lineage>
</organism>
<proteinExistence type="predicted"/>
<dbReference type="SUPFAM" id="SSF48317">
    <property type="entry name" value="Acid phosphatase/Vanadium-dependent haloperoxidase"/>
    <property type="match status" value="1"/>
</dbReference>
<dbReference type="AlphaFoldDB" id="A0A2Z3GWI4"/>
<dbReference type="OrthoDB" id="7793240at2"/>
<accession>A0A2Z3GWI4</accession>
<sequence>MGQRTGKHGGACWFTTFIVERDKLGLTETVKLFFAVSNAVFDASIATWKAKRFYGYCRPITAIRYLFRGKTIQAWGGAGKGVVDLPGELWRPFQADNFLTPPFSEYVSGHSAFSMAAATVLKAYTGSNQFGYFYMQRKPLTADPPEEALVILLVWNTFRDAAFDASESRLYGSIHFYEGNVAGLERGKKMGTNAFQKAQAYRAGTVAQPAVEWL</sequence>
<evidence type="ECO:0000313" key="2">
    <source>
        <dbReference type="EMBL" id="AWM33040.1"/>
    </source>
</evidence>
<dbReference type="KEGG" id="hnv:DDQ68_09805"/>
<dbReference type="InterPro" id="IPR055161">
    <property type="entry name" value="NapH1-like_2nd"/>
</dbReference>
<gene>
    <name evidence="2" type="ORF">DDQ68_09805</name>
</gene>
<evidence type="ECO:0000313" key="3">
    <source>
        <dbReference type="Proteomes" id="UP000245999"/>
    </source>
</evidence>
<keyword evidence="3" id="KW-1185">Reference proteome</keyword>
<name>A0A2Z3GWI4_9BACT</name>
<dbReference type="Gene3D" id="1.10.606.20">
    <property type="match status" value="1"/>
</dbReference>
<feature type="domain" description="Vanadium-dependent haloperoxidase NapH1-like second helical-bundle" evidence="1">
    <location>
        <begin position="32"/>
        <end position="206"/>
    </location>
</feature>
<dbReference type="PANTHER" id="PTHR34599">
    <property type="entry name" value="PEROXIDASE-RELATED"/>
    <property type="match status" value="1"/>
</dbReference>
<reference evidence="3" key="1">
    <citation type="submission" date="2018-04" db="EMBL/GenBank/DDBJ databases">
        <title>Complete genome of Antarctic heterotrophic bacterium Hymenobacter nivis.</title>
        <authorList>
            <person name="Terashima M."/>
        </authorList>
    </citation>
    <scope>NUCLEOTIDE SEQUENCE [LARGE SCALE GENOMIC DNA]</scope>
    <source>
        <strain evidence="3">NBRC 111535</strain>
    </source>
</reference>
<dbReference type="InterPro" id="IPR052559">
    <property type="entry name" value="V-haloperoxidase"/>
</dbReference>
<dbReference type="PANTHER" id="PTHR34599:SF2">
    <property type="entry name" value="TRAF-TYPE DOMAIN-CONTAINING PROTEIN"/>
    <property type="match status" value="1"/>
</dbReference>
<dbReference type="InterPro" id="IPR036938">
    <property type="entry name" value="PAP2/HPO_sf"/>
</dbReference>
<evidence type="ECO:0000259" key="1">
    <source>
        <dbReference type="Pfam" id="PF22778"/>
    </source>
</evidence>
<protein>
    <recommendedName>
        <fullName evidence="1">Vanadium-dependent haloperoxidase NapH1-like second helical-bundle domain-containing protein</fullName>
    </recommendedName>
</protein>
<dbReference type="Proteomes" id="UP000245999">
    <property type="component" value="Chromosome"/>
</dbReference>
<dbReference type="CDD" id="cd03398">
    <property type="entry name" value="PAP2_haloperoxidase"/>
    <property type="match status" value="1"/>
</dbReference>
<dbReference type="Pfam" id="PF22778">
    <property type="entry name" value="VCPO_2nd"/>
    <property type="match status" value="1"/>
</dbReference>
<dbReference type="EMBL" id="CP029145">
    <property type="protein sequence ID" value="AWM33040.1"/>
    <property type="molecule type" value="Genomic_DNA"/>
</dbReference>